<keyword evidence="9" id="KW-0995">Kinetochore</keyword>
<evidence type="ECO:0000256" key="7">
    <source>
        <dbReference type="ARBA" id="ARBA00022701"/>
    </source>
</evidence>
<evidence type="ECO:0000256" key="5">
    <source>
        <dbReference type="ARBA" id="ARBA00022490"/>
    </source>
</evidence>
<proteinExistence type="inferred from homology"/>
<organism evidence="13 14">
    <name type="scientific">Sphenostylis stenocarpa</name>
    <dbReference type="NCBI Taxonomy" id="92480"/>
    <lineage>
        <taxon>Eukaryota</taxon>
        <taxon>Viridiplantae</taxon>
        <taxon>Streptophyta</taxon>
        <taxon>Embryophyta</taxon>
        <taxon>Tracheophyta</taxon>
        <taxon>Spermatophyta</taxon>
        <taxon>Magnoliopsida</taxon>
        <taxon>eudicotyledons</taxon>
        <taxon>Gunneridae</taxon>
        <taxon>Pentapetalae</taxon>
        <taxon>rosids</taxon>
        <taxon>fabids</taxon>
        <taxon>Fabales</taxon>
        <taxon>Fabaceae</taxon>
        <taxon>Papilionoideae</taxon>
        <taxon>50 kb inversion clade</taxon>
        <taxon>NPAAA clade</taxon>
        <taxon>indigoferoid/millettioid clade</taxon>
        <taxon>Phaseoleae</taxon>
        <taxon>Sphenostylis</taxon>
    </lineage>
</organism>
<dbReference type="EMBL" id="OY731398">
    <property type="protein sequence ID" value="CAJ1880865.1"/>
    <property type="molecule type" value="Genomic_DNA"/>
</dbReference>
<evidence type="ECO:0000256" key="4">
    <source>
        <dbReference type="ARBA" id="ARBA00022454"/>
    </source>
</evidence>
<dbReference type="GO" id="GO:0000940">
    <property type="term" value="C:outer kinetochore"/>
    <property type="evidence" value="ECO:0007669"/>
    <property type="project" value="InterPro"/>
</dbReference>
<evidence type="ECO:0000313" key="14">
    <source>
        <dbReference type="Proteomes" id="UP001189624"/>
    </source>
</evidence>
<evidence type="ECO:0000256" key="10">
    <source>
        <dbReference type="ARBA" id="ARBA00023212"/>
    </source>
</evidence>
<evidence type="ECO:0000256" key="9">
    <source>
        <dbReference type="ARBA" id="ARBA00022838"/>
    </source>
</evidence>
<comment type="subcellular location">
    <subcellularLocation>
        <location evidence="2">Chromosome</location>
        <location evidence="2">Centromere</location>
        <location evidence="2">Kinetochore</location>
    </subcellularLocation>
    <subcellularLocation>
        <location evidence="1">Cytoplasm</location>
        <location evidence="1">Cytoskeleton</location>
        <location evidence="1">Spindle</location>
    </subcellularLocation>
</comment>
<dbReference type="GO" id="GO:0005876">
    <property type="term" value="C:spindle microtubule"/>
    <property type="evidence" value="ECO:0007669"/>
    <property type="project" value="TreeGrafter"/>
</dbReference>
<dbReference type="PANTHER" id="PTHR48118:SF1">
    <property type="entry name" value="SPINDLE AND KINETOCHORE-ASSOCIATED PROTEIN 3"/>
    <property type="match status" value="1"/>
</dbReference>
<dbReference type="AlphaFoldDB" id="A0AA86VA40"/>
<keyword evidence="4" id="KW-0158">Chromosome</keyword>
<dbReference type="GO" id="GO:0000278">
    <property type="term" value="P:mitotic cell cycle"/>
    <property type="evidence" value="ECO:0007669"/>
    <property type="project" value="TreeGrafter"/>
</dbReference>
<gene>
    <name evidence="13" type="ORF">AYBTSS11_LOCUS2676</name>
</gene>
<keyword evidence="5" id="KW-0963">Cytoplasm</keyword>
<keyword evidence="8" id="KW-0498">Mitosis</keyword>
<sequence>MMAMEMQLGERKKTMTEDPISSFCNALAAFCNHLHSSSDAIKQSIDRRPIPLGSASSIFMQCLNRRLSTASADLDMLDSMSFGTVSFEELLGHCNELYKKNNSDLLQFQERLQSHGYTPVPDIEEDEAEDMQHKDPEDKLDSPSSFYGSLSVADSNFKSLEEDALLDESLSLKKFGLSDAYLATLASEGDLSSDEPEKLQEFRQHDQPVADITVSSEGSKFLPYVSEKENLKSAEVPSPRFQILKSEFENLPAYMKGLASWEDLLGAVDKINSSLSKKSNGCSYFHQDEIPSFELGPKTRSYLLLLVRMNRLVVETIDGILSYRVL</sequence>
<keyword evidence="12" id="KW-0137">Centromere</keyword>
<evidence type="ECO:0000256" key="2">
    <source>
        <dbReference type="ARBA" id="ARBA00004629"/>
    </source>
</evidence>
<dbReference type="GO" id="GO:0051301">
    <property type="term" value="P:cell division"/>
    <property type="evidence" value="ECO:0007669"/>
    <property type="project" value="UniProtKB-KW"/>
</dbReference>
<keyword evidence="6" id="KW-0132">Cell division</keyword>
<comment type="similarity">
    <text evidence="3">Belongs to the SKA3 family.</text>
</comment>
<accession>A0AA86VA40</accession>
<keyword evidence="14" id="KW-1185">Reference proteome</keyword>
<keyword evidence="10" id="KW-0206">Cytoskeleton</keyword>
<reference evidence="13" key="1">
    <citation type="submission" date="2023-10" db="EMBL/GenBank/DDBJ databases">
        <authorList>
            <person name="Domelevo Entfellner J.-B."/>
        </authorList>
    </citation>
    <scope>NUCLEOTIDE SEQUENCE</scope>
</reference>
<evidence type="ECO:0008006" key="15">
    <source>
        <dbReference type="Google" id="ProtNLM"/>
    </source>
</evidence>
<dbReference type="PANTHER" id="PTHR48118">
    <property type="entry name" value="SPINDLE AND KINETOCHORE-ASSOCIATED PROTEIN 3"/>
    <property type="match status" value="1"/>
</dbReference>
<dbReference type="GO" id="GO:0007059">
    <property type="term" value="P:chromosome segregation"/>
    <property type="evidence" value="ECO:0007669"/>
    <property type="project" value="InterPro"/>
</dbReference>
<evidence type="ECO:0000256" key="12">
    <source>
        <dbReference type="ARBA" id="ARBA00023328"/>
    </source>
</evidence>
<keyword evidence="11" id="KW-0131">Cell cycle</keyword>
<dbReference type="Proteomes" id="UP001189624">
    <property type="component" value="Chromosome 1"/>
</dbReference>
<evidence type="ECO:0000256" key="11">
    <source>
        <dbReference type="ARBA" id="ARBA00023306"/>
    </source>
</evidence>
<dbReference type="InterPro" id="IPR033341">
    <property type="entry name" value="SKA3"/>
</dbReference>
<name>A0AA86VA40_9FABA</name>
<evidence type="ECO:0000313" key="13">
    <source>
        <dbReference type="EMBL" id="CAJ1880865.1"/>
    </source>
</evidence>
<protein>
    <recommendedName>
        <fullName evidence="15">Spindle and kinetochore-associated protein 3</fullName>
    </recommendedName>
</protein>
<evidence type="ECO:0000256" key="1">
    <source>
        <dbReference type="ARBA" id="ARBA00004186"/>
    </source>
</evidence>
<evidence type="ECO:0000256" key="3">
    <source>
        <dbReference type="ARBA" id="ARBA00007716"/>
    </source>
</evidence>
<evidence type="ECO:0000256" key="6">
    <source>
        <dbReference type="ARBA" id="ARBA00022618"/>
    </source>
</evidence>
<dbReference type="Gramene" id="rna-AYBTSS11_LOCUS2676">
    <property type="protein sequence ID" value="CAJ1880865.1"/>
    <property type="gene ID" value="gene-AYBTSS11_LOCUS2676"/>
</dbReference>
<keyword evidence="7" id="KW-0493">Microtubule</keyword>
<evidence type="ECO:0000256" key="8">
    <source>
        <dbReference type="ARBA" id="ARBA00022776"/>
    </source>
</evidence>